<gene>
    <name evidence="5" type="ORF">A6F49_08135</name>
</gene>
<dbReference type="SUPFAM" id="SSF46785">
    <property type="entry name" value="Winged helix' DNA-binding domain"/>
    <property type="match status" value="1"/>
</dbReference>
<dbReference type="InterPro" id="IPR036390">
    <property type="entry name" value="WH_DNA-bd_sf"/>
</dbReference>
<dbReference type="CDD" id="cd07377">
    <property type="entry name" value="WHTH_GntR"/>
    <property type="match status" value="1"/>
</dbReference>
<dbReference type="Gene3D" id="1.10.10.10">
    <property type="entry name" value="Winged helix-like DNA-binding domain superfamily/Winged helix DNA-binding domain"/>
    <property type="match status" value="1"/>
</dbReference>
<protein>
    <recommendedName>
        <fullName evidence="4">HTH gntR-type domain-containing protein</fullName>
    </recommendedName>
</protein>
<organism evidence="5 6">
    <name type="scientific">Enteractinococcus helveticum</name>
    <dbReference type="NCBI Taxonomy" id="1837282"/>
    <lineage>
        <taxon>Bacteria</taxon>
        <taxon>Bacillati</taxon>
        <taxon>Actinomycetota</taxon>
        <taxon>Actinomycetes</taxon>
        <taxon>Micrococcales</taxon>
        <taxon>Micrococcaceae</taxon>
    </lineage>
</organism>
<dbReference type="AlphaFoldDB" id="A0A1B7M0U8"/>
<dbReference type="PANTHER" id="PTHR43537:SF24">
    <property type="entry name" value="GLUCONATE OPERON TRANSCRIPTIONAL REPRESSOR"/>
    <property type="match status" value="1"/>
</dbReference>
<sequence>MSENPLGIAVTKKLVADQVYDILEASIFDGRLQAGASLKVRDIAKMVGTSVMPVRDALRKLEDVGLVAMQPHKGAVVRTFTTEELINMYDLRMVLEKYAAAQGTPNVTEAKVEGMERSYREMWEAVEREDVAMALDKDEEILAAVYEAAENPFVMEMIESLWMRTRAFKVIGAREAFKNKDETLWLPQKRLIEAARKHDVEEAVSMTNDSLQSARRRLETKIDSDETTTGQNDLVQVRTESTD</sequence>
<feature type="domain" description="HTH gntR-type" evidence="4">
    <location>
        <begin position="13"/>
        <end position="80"/>
    </location>
</feature>
<dbReference type="Gene3D" id="1.20.120.530">
    <property type="entry name" value="GntR ligand-binding domain-like"/>
    <property type="match status" value="1"/>
</dbReference>
<dbReference type="PROSITE" id="PS50949">
    <property type="entry name" value="HTH_GNTR"/>
    <property type="match status" value="1"/>
</dbReference>
<evidence type="ECO:0000313" key="5">
    <source>
        <dbReference type="EMBL" id="OAV61844.1"/>
    </source>
</evidence>
<evidence type="ECO:0000256" key="3">
    <source>
        <dbReference type="ARBA" id="ARBA00023163"/>
    </source>
</evidence>
<dbReference type="Pfam" id="PF07729">
    <property type="entry name" value="FCD"/>
    <property type="match status" value="1"/>
</dbReference>
<name>A0A1B7M0U8_9MICC</name>
<dbReference type="InterPro" id="IPR036388">
    <property type="entry name" value="WH-like_DNA-bd_sf"/>
</dbReference>
<reference evidence="5 6" key="1">
    <citation type="submission" date="2016-04" db="EMBL/GenBank/DDBJ databases">
        <title>First whole genome shotgun sequence of the bacterium Enteractinococcus sp. strain UASWS1574.</title>
        <authorList>
            <person name="Crovadore J."/>
            <person name="Chablais R."/>
            <person name="Lefort F."/>
        </authorList>
    </citation>
    <scope>NUCLEOTIDE SEQUENCE [LARGE SCALE GENOMIC DNA]</scope>
    <source>
        <strain evidence="5 6">UASWS1574</strain>
    </source>
</reference>
<dbReference type="SUPFAM" id="SSF48008">
    <property type="entry name" value="GntR ligand-binding domain-like"/>
    <property type="match status" value="1"/>
</dbReference>
<dbReference type="InterPro" id="IPR011711">
    <property type="entry name" value="GntR_C"/>
</dbReference>
<dbReference type="RefSeq" id="WP_043057326.1">
    <property type="nucleotide sequence ID" value="NZ_LXEY01000015.1"/>
</dbReference>
<comment type="caution">
    <text evidence="5">The sequence shown here is derived from an EMBL/GenBank/DDBJ whole genome shotgun (WGS) entry which is preliminary data.</text>
</comment>
<evidence type="ECO:0000256" key="2">
    <source>
        <dbReference type="ARBA" id="ARBA00023125"/>
    </source>
</evidence>
<dbReference type="GO" id="GO:0003677">
    <property type="term" value="F:DNA binding"/>
    <property type="evidence" value="ECO:0007669"/>
    <property type="project" value="UniProtKB-KW"/>
</dbReference>
<keyword evidence="2" id="KW-0238">DNA-binding</keyword>
<evidence type="ECO:0000256" key="1">
    <source>
        <dbReference type="ARBA" id="ARBA00023015"/>
    </source>
</evidence>
<dbReference type="InterPro" id="IPR008920">
    <property type="entry name" value="TF_FadR/GntR_C"/>
</dbReference>
<dbReference type="STRING" id="1837282.A6F49_08135"/>
<dbReference type="Proteomes" id="UP000078292">
    <property type="component" value="Unassembled WGS sequence"/>
</dbReference>
<dbReference type="SMART" id="SM00345">
    <property type="entry name" value="HTH_GNTR"/>
    <property type="match status" value="1"/>
</dbReference>
<keyword evidence="1" id="KW-0805">Transcription regulation</keyword>
<keyword evidence="6" id="KW-1185">Reference proteome</keyword>
<dbReference type="SMART" id="SM00895">
    <property type="entry name" value="FCD"/>
    <property type="match status" value="1"/>
</dbReference>
<dbReference type="EMBL" id="LXEY01000015">
    <property type="protein sequence ID" value="OAV61844.1"/>
    <property type="molecule type" value="Genomic_DNA"/>
</dbReference>
<dbReference type="GO" id="GO:0003700">
    <property type="term" value="F:DNA-binding transcription factor activity"/>
    <property type="evidence" value="ECO:0007669"/>
    <property type="project" value="InterPro"/>
</dbReference>
<evidence type="ECO:0000313" key="6">
    <source>
        <dbReference type="Proteomes" id="UP000078292"/>
    </source>
</evidence>
<dbReference type="OrthoDB" id="8680240at2"/>
<accession>A0A1B7M0U8</accession>
<keyword evidence="3" id="KW-0804">Transcription</keyword>
<dbReference type="PANTHER" id="PTHR43537">
    <property type="entry name" value="TRANSCRIPTIONAL REGULATOR, GNTR FAMILY"/>
    <property type="match status" value="1"/>
</dbReference>
<evidence type="ECO:0000259" key="4">
    <source>
        <dbReference type="PROSITE" id="PS50949"/>
    </source>
</evidence>
<dbReference type="InterPro" id="IPR000524">
    <property type="entry name" value="Tscrpt_reg_HTH_GntR"/>
</dbReference>
<dbReference type="Pfam" id="PF00392">
    <property type="entry name" value="GntR"/>
    <property type="match status" value="1"/>
</dbReference>
<proteinExistence type="predicted"/>